<evidence type="ECO:0000256" key="2">
    <source>
        <dbReference type="ARBA" id="ARBA00022840"/>
    </source>
</evidence>
<dbReference type="Pfam" id="PF19568">
    <property type="entry name" value="Spore_III_AA"/>
    <property type="match status" value="1"/>
</dbReference>
<dbReference type="Pfam" id="PF01612">
    <property type="entry name" value="DNA_pol_A_exo1"/>
    <property type="match status" value="1"/>
</dbReference>
<dbReference type="GO" id="GO:0008408">
    <property type="term" value="F:3'-5' exonuclease activity"/>
    <property type="evidence" value="ECO:0007669"/>
    <property type="project" value="InterPro"/>
</dbReference>
<evidence type="ECO:0000313" key="6">
    <source>
        <dbReference type="EMBL" id="KAG7348915.1"/>
    </source>
</evidence>
<keyword evidence="1" id="KW-0547">Nucleotide-binding</keyword>
<sequence length="723" mass="79733">MGDTVATHSRTAKLLKMLSKDFQNKSWPSNKETLKACLKKMNIQAVPEVANWLFKRSEKMPESMKWKKVVTRVMTTLKDPKIGCLSGTNKSLIWNKDRIRSFIEVYGHNASGATIQNDSVAAAAVPPTPHTFDGADDIIFVDTVEKLSSISKDFPFCPTATANCDTVVAIDCQGVPDDLFLVSVGTSTQTFLFDGVKLGEETICEFLADLLACEGIIKLFHDLHNDIAAISRIGGLSPPVSTFDSQLAIESITKEHLVGFHEMLTFVGHEPHPLEQKMKILLKSDSEAFSRRPLSRDCLEYAALYVKLLLQAKDGLQEDVGEQWEAVQRASDARAKMAVESDGARHVCFDASNNYDIASFELMMELCPDAMMGPTVLQVSDDSNVLLRLLPDDLRVSLEGSTQYISDIQLDKGREPFAWIHGKRVRLGDDNRLVQPNDVDSIVEKVGSFGFDNRAGLEQQLHRISAIRNRPDDIIGLTLRVGRHVSGNANMIADLLFADTTQSILFMGEPGSGKTTVVREVTKQLAEQFNVCIVDTSNEIAGDGDVPHPCVGYARRMMVPSLDQQSNVMIECVQNHTPEVMVIDEIGRPNEVEAARTCKQRGVRLIASAHGDLRKLVKNPKIRGLVGGVETVTLGDMAARAESKKKKGGENSSGGLQKLKSQRGGPPTFDIIVELRRGEQHVWRIITDVGTAVDKILDGQEFEAQRRTRNPETGALSLELEWA</sequence>
<dbReference type="SMART" id="SM00382">
    <property type="entry name" value="AAA"/>
    <property type="match status" value="1"/>
</dbReference>
<dbReference type="GO" id="GO:0005524">
    <property type="term" value="F:ATP binding"/>
    <property type="evidence" value="ECO:0007669"/>
    <property type="project" value="UniProtKB-KW"/>
</dbReference>
<dbReference type="InterPro" id="IPR002562">
    <property type="entry name" value="3'-5'_exonuclease_dom"/>
</dbReference>
<comment type="caution">
    <text evidence="6">The sequence shown here is derived from an EMBL/GenBank/DDBJ whole genome shotgun (WGS) entry which is preliminary data.</text>
</comment>
<gene>
    <name evidence="6" type="ORF">IV203_011512</name>
</gene>
<dbReference type="PANTHER" id="PTHR20953">
    <property type="entry name" value="KINASE-RELATED"/>
    <property type="match status" value="1"/>
</dbReference>
<dbReference type="PANTHER" id="PTHR20953:SF3">
    <property type="entry name" value="P-LOOP CONTAINING NUCLEOSIDE TRIPHOSPHATE HYDROLASES SUPERFAMILY PROTEIN"/>
    <property type="match status" value="1"/>
</dbReference>
<organism evidence="6 7">
    <name type="scientific">Nitzschia inconspicua</name>
    <dbReference type="NCBI Taxonomy" id="303405"/>
    <lineage>
        <taxon>Eukaryota</taxon>
        <taxon>Sar</taxon>
        <taxon>Stramenopiles</taxon>
        <taxon>Ochrophyta</taxon>
        <taxon>Bacillariophyta</taxon>
        <taxon>Bacillariophyceae</taxon>
        <taxon>Bacillariophycidae</taxon>
        <taxon>Bacillariales</taxon>
        <taxon>Bacillariaceae</taxon>
        <taxon>Nitzschia</taxon>
    </lineage>
</organism>
<evidence type="ECO:0000256" key="1">
    <source>
        <dbReference type="ARBA" id="ARBA00022741"/>
    </source>
</evidence>
<name>A0A9K3KTG0_9STRA</name>
<dbReference type="SMART" id="SM00474">
    <property type="entry name" value="35EXOc"/>
    <property type="match status" value="1"/>
</dbReference>
<dbReference type="OrthoDB" id="26838at2759"/>
<dbReference type="InterPro" id="IPR003593">
    <property type="entry name" value="AAA+_ATPase"/>
</dbReference>
<proteinExistence type="predicted"/>
<accession>A0A9K3KTG0</accession>
<feature type="domain" description="AAA+ ATPase" evidence="4">
    <location>
        <begin position="500"/>
        <end position="653"/>
    </location>
</feature>
<dbReference type="InterPro" id="IPR045735">
    <property type="entry name" value="Spore_III_AA_AAA+_ATPase"/>
</dbReference>
<reference evidence="6" key="1">
    <citation type="journal article" date="2021" name="Sci. Rep.">
        <title>Diploid genomic architecture of Nitzschia inconspicua, an elite biomass production diatom.</title>
        <authorList>
            <person name="Oliver A."/>
            <person name="Podell S."/>
            <person name="Pinowska A."/>
            <person name="Traller J.C."/>
            <person name="Smith S.R."/>
            <person name="McClure R."/>
            <person name="Beliaev A."/>
            <person name="Bohutskyi P."/>
            <person name="Hill E.A."/>
            <person name="Rabines A."/>
            <person name="Zheng H."/>
            <person name="Allen L.Z."/>
            <person name="Kuo A."/>
            <person name="Grigoriev I.V."/>
            <person name="Allen A.E."/>
            <person name="Hazlebeck D."/>
            <person name="Allen E.E."/>
        </authorList>
    </citation>
    <scope>NUCLEOTIDE SEQUENCE</scope>
    <source>
        <strain evidence="6">Hildebrandi</strain>
    </source>
</reference>
<evidence type="ECO:0000313" key="7">
    <source>
        <dbReference type="Proteomes" id="UP000693970"/>
    </source>
</evidence>
<keyword evidence="2" id="KW-0067">ATP-binding</keyword>
<reference evidence="6" key="2">
    <citation type="submission" date="2021-04" db="EMBL/GenBank/DDBJ databases">
        <authorList>
            <person name="Podell S."/>
        </authorList>
    </citation>
    <scope>NUCLEOTIDE SEQUENCE</scope>
    <source>
        <strain evidence="6">Hildebrandi</strain>
    </source>
</reference>
<evidence type="ECO:0000259" key="4">
    <source>
        <dbReference type="SMART" id="SM00382"/>
    </source>
</evidence>
<dbReference type="GO" id="GO:0006139">
    <property type="term" value="P:nucleobase-containing compound metabolic process"/>
    <property type="evidence" value="ECO:0007669"/>
    <property type="project" value="InterPro"/>
</dbReference>
<feature type="domain" description="3'-5' exonuclease" evidence="5">
    <location>
        <begin position="138"/>
        <end position="321"/>
    </location>
</feature>
<dbReference type="CDD" id="cd00009">
    <property type="entry name" value="AAA"/>
    <property type="match status" value="1"/>
</dbReference>
<evidence type="ECO:0000259" key="5">
    <source>
        <dbReference type="SMART" id="SM00474"/>
    </source>
</evidence>
<evidence type="ECO:0000256" key="3">
    <source>
        <dbReference type="SAM" id="MobiDB-lite"/>
    </source>
</evidence>
<protein>
    <submittedName>
        <fullName evidence="6">Single-stranded nucleic acid binding R3H domain containing protein</fullName>
    </submittedName>
</protein>
<dbReference type="AlphaFoldDB" id="A0A9K3KTG0"/>
<keyword evidence="7" id="KW-1185">Reference proteome</keyword>
<dbReference type="GO" id="GO:0003676">
    <property type="term" value="F:nucleic acid binding"/>
    <property type="evidence" value="ECO:0007669"/>
    <property type="project" value="InterPro"/>
</dbReference>
<feature type="region of interest" description="Disordered" evidence="3">
    <location>
        <begin position="640"/>
        <end position="665"/>
    </location>
</feature>
<dbReference type="EMBL" id="JAGRRH010000019">
    <property type="protein sequence ID" value="KAG7348915.1"/>
    <property type="molecule type" value="Genomic_DNA"/>
</dbReference>
<dbReference type="Proteomes" id="UP000693970">
    <property type="component" value="Unassembled WGS sequence"/>
</dbReference>